<proteinExistence type="predicted"/>
<dbReference type="GO" id="GO:0005615">
    <property type="term" value="C:extracellular space"/>
    <property type="evidence" value="ECO:0007669"/>
    <property type="project" value="TreeGrafter"/>
</dbReference>
<sequence>MKLLSRFFTLAALVALATFTSCSDDDDDNNNPEQESNTIVDLAVATQELGTLVDALTAANLAGTLQGAGPFTVFAPTDDAFAAFLEANNFSSLDDVPNDVLTAVLLNHVIAGNNTAATLPEGYISSLSTAGADGRALSMFIDKTNGVRINGVATVTAADNMADNGVVHIVDAVIGLPTVVTHALANPNLTELVGALTADGNTTFTNLLSDASATYTVFAPVNAAFTAFDNPDGNDINTILSYHVIAGDAAFSDELASGYVSAFATNMDGDNLSQYINVSDNGVSINGMSNVAAADIVAVNGAIHAVDAVIDLPKVTTFAVADPTFAPLVTALTSGTPDTDFVTVLNGAGPFTVFAPTADAFQALLDSNDDWNEVTDIDATLLTSVLNHHVVSGNVRSGDLTDGINPPTLEGDNIIINLPGTGDNIADVTDGSGATDIGIIAVDVQANNGVIHVLNKVMIPDTTN</sequence>
<reference evidence="3 4" key="1">
    <citation type="submission" date="2015-09" db="EMBL/GenBank/DDBJ databases">
        <title>Genome sequence of the marine flavobacterium Croceitalea dokdonensis DOKDO 023 that contains proton- and sodium-pumping rhodopsins.</title>
        <authorList>
            <person name="Kwon S.-K."/>
            <person name="Lee H.K."/>
            <person name="Kwak M.-J."/>
            <person name="Kim J.F."/>
        </authorList>
    </citation>
    <scope>NUCLEOTIDE SEQUENCE [LARGE SCALE GENOMIC DNA]</scope>
    <source>
        <strain evidence="3 4">DOKDO 023</strain>
    </source>
</reference>
<dbReference type="EMBL" id="LDJX01000009">
    <property type="protein sequence ID" value="KPM30483.1"/>
    <property type="molecule type" value="Genomic_DNA"/>
</dbReference>
<protein>
    <submittedName>
        <fullName evidence="3">Putative adhesion lipoprotein</fullName>
    </submittedName>
</protein>
<dbReference type="InterPro" id="IPR036378">
    <property type="entry name" value="FAS1_dom_sf"/>
</dbReference>
<dbReference type="Pfam" id="PF02469">
    <property type="entry name" value="Fasciclin"/>
    <property type="match status" value="3"/>
</dbReference>
<feature type="signal peptide" evidence="1">
    <location>
        <begin position="1"/>
        <end position="23"/>
    </location>
</feature>
<feature type="domain" description="FAS1" evidence="2">
    <location>
        <begin position="176"/>
        <end position="310"/>
    </location>
</feature>
<dbReference type="PATRIC" id="fig|1300341.3.peg.3642"/>
<dbReference type="InterPro" id="IPR050904">
    <property type="entry name" value="Adhesion/Biosynth-related"/>
</dbReference>
<accession>A0A0P7ARQ0</accession>
<feature type="domain" description="FAS1" evidence="2">
    <location>
        <begin position="36"/>
        <end position="174"/>
    </location>
</feature>
<organism evidence="3 4">
    <name type="scientific">Croceitalea dokdonensis DOKDO 023</name>
    <dbReference type="NCBI Taxonomy" id="1300341"/>
    <lineage>
        <taxon>Bacteria</taxon>
        <taxon>Pseudomonadati</taxon>
        <taxon>Bacteroidota</taxon>
        <taxon>Flavobacteriia</taxon>
        <taxon>Flavobacteriales</taxon>
        <taxon>Flavobacteriaceae</taxon>
        <taxon>Croceitalea</taxon>
    </lineage>
</organism>
<dbReference type="RefSeq" id="WP_054560457.1">
    <property type="nucleotide sequence ID" value="NZ_LDJX01000009.1"/>
</dbReference>
<evidence type="ECO:0000313" key="4">
    <source>
        <dbReference type="Proteomes" id="UP000050280"/>
    </source>
</evidence>
<keyword evidence="1" id="KW-0732">Signal</keyword>
<evidence type="ECO:0000256" key="1">
    <source>
        <dbReference type="SAM" id="SignalP"/>
    </source>
</evidence>
<feature type="chain" id="PRO_5006135003" evidence="1">
    <location>
        <begin position="24"/>
        <end position="464"/>
    </location>
</feature>
<feature type="domain" description="FAS1" evidence="2">
    <location>
        <begin position="312"/>
        <end position="458"/>
    </location>
</feature>
<dbReference type="SMART" id="SM00554">
    <property type="entry name" value="FAS1"/>
    <property type="match status" value="3"/>
</dbReference>
<dbReference type="FunFam" id="2.30.180.10:FF:000032">
    <property type="entry name" value="Fasciclin domain-containing protein, putative"/>
    <property type="match status" value="1"/>
</dbReference>
<evidence type="ECO:0000313" key="3">
    <source>
        <dbReference type="EMBL" id="KPM30483.1"/>
    </source>
</evidence>
<dbReference type="PANTHER" id="PTHR10900">
    <property type="entry name" value="PERIOSTIN-RELATED"/>
    <property type="match status" value="1"/>
</dbReference>
<evidence type="ECO:0000259" key="2">
    <source>
        <dbReference type="PROSITE" id="PS50213"/>
    </source>
</evidence>
<dbReference type="PANTHER" id="PTHR10900:SF77">
    <property type="entry name" value="FI19380P1"/>
    <property type="match status" value="1"/>
</dbReference>
<dbReference type="STRING" id="1300341.I595_3504"/>
<comment type="caution">
    <text evidence="3">The sequence shown here is derived from an EMBL/GenBank/DDBJ whole genome shotgun (WGS) entry which is preliminary data.</text>
</comment>
<dbReference type="PROSITE" id="PS50213">
    <property type="entry name" value="FAS1"/>
    <property type="match status" value="3"/>
</dbReference>
<keyword evidence="4" id="KW-1185">Reference proteome</keyword>
<dbReference type="AlphaFoldDB" id="A0A0P7ARQ0"/>
<dbReference type="Gene3D" id="2.30.180.10">
    <property type="entry name" value="FAS1 domain"/>
    <property type="match status" value="3"/>
</dbReference>
<dbReference type="Proteomes" id="UP000050280">
    <property type="component" value="Unassembled WGS sequence"/>
</dbReference>
<dbReference type="PROSITE" id="PS51257">
    <property type="entry name" value="PROKAR_LIPOPROTEIN"/>
    <property type="match status" value="1"/>
</dbReference>
<dbReference type="OrthoDB" id="9800666at2"/>
<gene>
    <name evidence="3" type="ORF">I595_3504</name>
</gene>
<dbReference type="SUPFAM" id="SSF82153">
    <property type="entry name" value="FAS1 domain"/>
    <property type="match status" value="3"/>
</dbReference>
<keyword evidence="3" id="KW-0449">Lipoprotein</keyword>
<name>A0A0P7ARQ0_9FLAO</name>
<dbReference type="InterPro" id="IPR000782">
    <property type="entry name" value="FAS1_domain"/>
</dbReference>